<dbReference type="EMBL" id="CP025781">
    <property type="protein sequence ID" value="QBC43585.1"/>
    <property type="molecule type" value="Genomic_DNA"/>
</dbReference>
<dbReference type="Proteomes" id="UP000515917">
    <property type="component" value="Chromosome"/>
</dbReference>
<feature type="region of interest" description="Disordered" evidence="1">
    <location>
        <begin position="1"/>
        <end position="22"/>
    </location>
</feature>
<evidence type="ECO:0000313" key="2">
    <source>
        <dbReference type="EMBL" id="QBC43585.1"/>
    </source>
</evidence>
<organism evidence="2 3">
    <name type="scientific">Iodobacter fluviatilis</name>
    <dbReference type="NCBI Taxonomy" id="537"/>
    <lineage>
        <taxon>Bacteria</taxon>
        <taxon>Pseudomonadati</taxon>
        <taxon>Pseudomonadota</taxon>
        <taxon>Betaproteobacteria</taxon>
        <taxon>Neisseriales</taxon>
        <taxon>Chitinibacteraceae</taxon>
        <taxon>Iodobacter</taxon>
    </lineage>
</organism>
<dbReference type="KEGG" id="ifl:C1H71_08550"/>
<evidence type="ECO:0000256" key="1">
    <source>
        <dbReference type="SAM" id="MobiDB-lite"/>
    </source>
</evidence>
<dbReference type="AlphaFoldDB" id="A0A7G3GA02"/>
<accession>A0A7G3GA02</accession>
<evidence type="ECO:0000313" key="3">
    <source>
        <dbReference type="Proteomes" id="UP000515917"/>
    </source>
</evidence>
<name>A0A7G3GA02_9NEIS</name>
<sequence length="93" mass="10201">MVAQTMEENDSGDQSMPRAPRGLLSRRGINLRLTTIEHPVVGSIAKQESRSVASMCRILILEGLAFRGVEIPAEELKDLEDIDLIEIEQAAVA</sequence>
<keyword evidence="3" id="KW-1185">Reference proteome</keyword>
<gene>
    <name evidence="2" type="ORF">C1H71_08550</name>
</gene>
<protein>
    <submittedName>
        <fullName evidence="2">Uncharacterized protein</fullName>
    </submittedName>
</protein>
<dbReference type="RefSeq" id="WP_130106163.1">
    <property type="nucleotide sequence ID" value="NZ_CP025781.1"/>
</dbReference>
<proteinExistence type="predicted"/>
<reference evidence="2 3" key="1">
    <citation type="submission" date="2018-01" db="EMBL/GenBank/DDBJ databases">
        <title>Genome sequence of Iodobacter sp. strain PCH194 isolated from Indian Trans-Himalaya.</title>
        <authorList>
            <person name="Kumar V."/>
            <person name="Thakur V."/>
            <person name="Kumar S."/>
            <person name="Singh D."/>
        </authorList>
    </citation>
    <scope>NUCLEOTIDE SEQUENCE [LARGE SCALE GENOMIC DNA]</scope>
    <source>
        <strain evidence="2 3">PCH194</strain>
    </source>
</reference>